<dbReference type="AlphaFoldDB" id="A0A511SSU5"/>
<evidence type="ECO:0000313" key="2">
    <source>
        <dbReference type="EMBL" id="SET21029.1"/>
    </source>
</evidence>
<evidence type="ECO:0000313" key="4">
    <source>
        <dbReference type="Proteomes" id="UP000321514"/>
    </source>
</evidence>
<name>A0A511SSU5_MYXFU</name>
<organism evidence="1 4">
    <name type="scientific">Myxococcus fulvus</name>
    <dbReference type="NCBI Taxonomy" id="33"/>
    <lineage>
        <taxon>Bacteria</taxon>
        <taxon>Pseudomonadati</taxon>
        <taxon>Myxococcota</taxon>
        <taxon>Myxococcia</taxon>
        <taxon>Myxococcales</taxon>
        <taxon>Cystobacterineae</taxon>
        <taxon>Myxococcaceae</taxon>
        <taxon>Myxococcus</taxon>
    </lineage>
</organism>
<proteinExistence type="predicted"/>
<evidence type="ECO:0000313" key="3">
    <source>
        <dbReference type="Proteomes" id="UP000183760"/>
    </source>
</evidence>
<dbReference type="EMBL" id="BJXR01000002">
    <property type="protein sequence ID" value="GEN05005.1"/>
    <property type="molecule type" value="Genomic_DNA"/>
</dbReference>
<dbReference type="RefSeq" id="WP_174816593.1">
    <property type="nucleotide sequence ID" value="NZ_BJXR01000002.1"/>
</dbReference>
<dbReference type="EMBL" id="FOIB01000001">
    <property type="protein sequence ID" value="SET21029.1"/>
    <property type="molecule type" value="Genomic_DNA"/>
</dbReference>
<evidence type="ECO:0000313" key="1">
    <source>
        <dbReference type="EMBL" id="GEN05005.1"/>
    </source>
</evidence>
<accession>A0A511SSU5</accession>
<dbReference type="Proteomes" id="UP000321514">
    <property type="component" value="Unassembled WGS sequence"/>
</dbReference>
<sequence>MSTQRVDKAWQQKGLKEFSTEALLGTLGHYGIPVTEEDFRKLSESTFPLGIAQQWKSKWKGTGPFKDFVVAAPVELWRRWLPDRVAPHEMTDTLASLMKSLLELLNGKTDAPVSAAFERMTSLRARLPVDDKGLPQERFMQEALAPFSEKDAELFDRLAELLARSGHVNHAESFAEMEEFFLPDRKGISRAMVRAAKGEKDEAATDLVKLSEDTSRSAIARILAVDGLIHLQTHGVAATAARTLLAWAEENKDLHLALDLMPRLEHIYKAQNDRVNLLDLMRISERLNEEHDRIHPGHNRHRHG</sequence>
<comment type="caution">
    <text evidence="1">The sequence shown here is derived from an EMBL/GenBank/DDBJ whole genome shotgun (WGS) entry which is preliminary data.</text>
</comment>
<reference evidence="2 3" key="1">
    <citation type="submission" date="2016-10" db="EMBL/GenBank/DDBJ databases">
        <authorList>
            <person name="Varghese N."/>
            <person name="Submissions S."/>
        </authorList>
    </citation>
    <scope>NUCLEOTIDE SEQUENCE [LARGE SCALE GENOMIC DNA]</scope>
    <source>
        <strain evidence="2 3">DSM 16525</strain>
    </source>
</reference>
<gene>
    <name evidence="1" type="ORF">MFU01_00420</name>
    <name evidence="2" type="ORF">SAMN05443572_1011451</name>
</gene>
<keyword evidence="3" id="KW-1185">Reference proteome</keyword>
<reference evidence="1 4" key="2">
    <citation type="submission" date="2019-07" db="EMBL/GenBank/DDBJ databases">
        <title>Whole genome shotgun sequence of Myxococcus fulvus NBRC 100333.</title>
        <authorList>
            <person name="Hosoyama A."/>
            <person name="Uohara A."/>
            <person name="Ohji S."/>
            <person name="Ichikawa N."/>
        </authorList>
    </citation>
    <scope>NUCLEOTIDE SEQUENCE [LARGE SCALE GENOMIC DNA]</scope>
    <source>
        <strain evidence="1 4">NBRC 100333</strain>
    </source>
</reference>
<protein>
    <submittedName>
        <fullName evidence="1">Uncharacterized protein</fullName>
    </submittedName>
</protein>
<dbReference type="Proteomes" id="UP000183760">
    <property type="component" value="Unassembled WGS sequence"/>
</dbReference>